<feature type="domain" description="SbsA Ig-like" evidence="3">
    <location>
        <begin position="1039"/>
        <end position="1147"/>
    </location>
</feature>
<feature type="chain" id="PRO_5047281620" description="SbsA Ig-like domain-containing protein" evidence="2">
    <location>
        <begin position="23"/>
        <end position="1566"/>
    </location>
</feature>
<dbReference type="Gene3D" id="2.60.40.1220">
    <property type="match status" value="1"/>
</dbReference>
<gene>
    <name evidence="4" type="ORF">HAHE_06500</name>
</gene>
<evidence type="ECO:0000259" key="3">
    <source>
        <dbReference type="Pfam" id="PF13205"/>
    </source>
</evidence>
<proteinExistence type="predicted"/>
<dbReference type="InterPro" id="IPR032812">
    <property type="entry name" value="SbsA_Ig"/>
</dbReference>
<feature type="signal peptide" evidence="2">
    <location>
        <begin position="1"/>
        <end position="22"/>
    </location>
</feature>
<feature type="domain" description="SbsA Ig-like" evidence="3">
    <location>
        <begin position="475"/>
        <end position="590"/>
    </location>
</feature>
<dbReference type="RefSeq" id="WP_338688612.1">
    <property type="nucleotide sequence ID" value="NZ_AP024702.1"/>
</dbReference>
<sequence>MKIPILPFACSASLFLSFVAPLSGQGISVFTANTAGDSMTTSDLVHTFDTTVRNALADHNLSGTTDFQMSAGHHLVLYNSYFFKDPTGLGTNDRSEIQTNLNLAGTDLSEGWSQGYIRVQNGQNETITSGGAIIEVASAGDVLQLQSFRSDSDTNGMVRENSGTGIQLLKLDDSWDYLRITGTGADQPLPNDITTWLPVNYNTELEKDAASFAFAAGGSDVTLAGQGHYLLFANTFIEQPSNRDAVVQRLTLDGTEVTGSKTCVYIRGNADGCSSGAAALGMIIETSSANQVLNVQIRQEQARPGDIIGAQTALTIVKLPDTGDFVRLEDLSNDQNLNAATPTVLVYDDAGAQLEVDAAFTHSTSTDPGRVGVSVSGDYLFLSTQFDENDGVQRGFYQQGWQVNGSGGIAIQGQTGRYSRDSGTNRFGNWSGFISALNPTDYVETLTQALGNVGTNTADALTLQGLRLDNLFGPDVTDPTLIEVSPPDNQPDVFAGDALIASFSEGIALVNGGTVTIVEDPNGSPSSTVLTIPDGQLSVSGNQLTIAPTGGLGFDTEYAIQISADAVDDLAAVPNSFAGILDNTTWNFTTLPLDTADPVVDTLNPADDSTAVSIFNPSLVITFDEIVEAGTGNIELVRVGDSTVIATVDITDSAAVSIVDEVVTVNVATVLDVGTEYAVRIDSGALTDRSANSFGGISDLTTWSFTTETFPTPAAYWPMRDGLPGSAFSGADDVIDDPSHGATDASPDGSSIGHAWAADPFRGVVYSTPEDSRLDAGTQDINMDDGFTWSLWVKTDGNQNADAGADVVFGSRSGVWNKLQVTAWQRWVDIGGYNLDDGEWHHVLAIGSKSPGTLVSLYVDGAFVGSDSSLFNNTEVVNDSLEIGGSSSFDEDMAGLISDVAVWDVALPVDLIDDLYTDSVVLAPDTTAPVLAATTPVDEEPSAAGNFLQAIFDEPVVLGTGDIRIVNTTDAITTTIAVTDGSQVTVSGASISISPTMALQSGKSYAVEMDAGVVTSFSSGLPFAGIPDQTTWNFVIEAVPPTLVTLNPVDDSLDVNPAANLVVTFDEPMAAGSGNIEVKNLTDAVTTNVDVTGSEVSIAGTVVTINPAALLTPGKSYAVQIPAGVLTDVSGNAFGGILNDTDWSFTTGTPPTGLIVYEGFQYADPSTNDILGGQPDDAGVTDVDATGLAGTWNDASGGNSGNTMYLIAGSLAYGDHVTLGNHVGFNTNSDRDIYHRDPTPAAQLGISGNPEIWFSFLADKVLNSFSAAEGGVAITNQIVANSEIVLNTGGDGLVGFGIAPTGSGNNWTAYAWDGSSQVAGDAALPVSIGANDVRLLVGRISFDAGAGGADVFTIFEYQLSGSNTVAGGALSQIASPIEVDVDQTVLDTLNVTRQVSTSYDEIRIGTSLADVVPGAGAPASPYSDWVIANGLSGGDELTTADVEPDGLVNLLEFAFGTDPNASDNGTLVADGSVNGVPIIQTSGGGGGITFNYMFVRRKDYGASGSVSYTPQFSSQLGGWYNSTATPTFVADSTDDPDYEVVSVPYPALLPDGKKARFARMEINEVP</sequence>
<evidence type="ECO:0000313" key="5">
    <source>
        <dbReference type="Proteomes" id="UP001374893"/>
    </source>
</evidence>
<name>A0ABM7RG65_9BACT</name>
<feature type="domain" description="SbsA Ig-like" evidence="3">
    <location>
        <begin position="594"/>
        <end position="707"/>
    </location>
</feature>
<dbReference type="Gene3D" id="2.60.120.200">
    <property type="match status" value="1"/>
</dbReference>
<evidence type="ECO:0000256" key="1">
    <source>
        <dbReference type="ARBA" id="ARBA00022729"/>
    </source>
</evidence>
<evidence type="ECO:0000313" key="4">
    <source>
        <dbReference type="EMBL" id="BCX46742.1"/>
    </source>
</evidence>
<accession>A0ABM7RG65</accession>
<dbReference type="Pfam" id="PF13205">
    <property type="entry name" value="Big_5"/>
    <property type="match status" value="4"/>
</dbReference>
<dbReference type="Proteomes" id="UP001374893">
    <property type="component" value="Chromosome"/>
</dbReference>
<dbReference type="SUPFAM" id="SSF49899">
    <property type="entry name" value="Concanavalin A-like lectins/glucanases"/>
    <property type="match status" value="1"/>
</dbReference>
<dbReference type="Pfam" id="PF13385">
    <property type="entry name" value="Laminin_G_3"/>
    <property type="match status" value="1"/>
</dbReference>
<dbReference type="InterPro" id="IPR014755">
    <property type="entry name" value="Cu-Rt/internalin_Ig-like"/>
</dbReference>
<evidence type="ECO:0000256" key="2">
    <source>
        <dbReference type="SAM" id="SignalP"/>
    </source>
</evidence>
<dbReference type="EMBL" id="AP024702">
    <property type="protein sequence ID" value="BCX46742.1"/>
    <property type="molecule type" value="Genomic_DNA"/>
</dbReference>
<feature type="domain" description="SbsA Ig-like" evidence="3">
    <location>
        <begin position="925"/>
        <end position="1034"/>
    </location>
</feature>
<protein>
    <recommendedName>
        <fullName evidence="3">SbsA Ig-like domain-containing protein</fullName>
    </recommendedName>
</protein>
<keyword evidence="1 2" id="KW-0732">Signal</keyword>
<dbReference type="InterPro" id="IPR013320">
    <property type="entry name" value="ConA-like_dom_sf"/>
</dbReference>
<reference evidence="4 5" key="1">
    <citation type="submission" date="2021-06" db="EMBL/GenBank/DDBJ databases">
        <title>Complete genome of Haloferula helveola possessing various polysaccharide degrading enzymes.</title>
        <authorList>
            <person name="Takami H."/>
            <person name="Huang C."/>
            <person name="Hamasaki K."/>
        </authorList>
    </citation>
    <scope>NUCLEOTIDE SEQUENCE [LARGE SCALE GENOMIC DNA]</scope>
    <source>
        <strain evidence="4 5">CN-1</strain>
    </source>
</reference>
<keyword evidence="5" id="KW-1185">Reference proteome</keyword>
<organism evidence="4 5">
    <name type="scientific">Haloferula helveola</name>
    <dbReference type="NCBI Taxonomy" id="490095"/>
    <lineage>
        <taxon>Bacteria</taxon>
        <taxon>Pseudomonadati</taxon>
        <taxon>Verrucomicrobiota</taxon>
        <taxon>Verrucomicrobiia</taxon>
        <taxon>Verrucomicrobiales</taxon>
        <taxon>Verrucomicrobiaceae</taxon>
        <taxon>Haloferula</taxon>
    </lineage>
</organism>